<dbReference type="Gene3D" id="3.20.20.80">
    <property type="entry name" value="Glycosidases"/>
    <property type="match status" value="1"/>
</dbReference>
<dbReference type="PANTHER" id="PTHR43863:SF2">
    <property type="entry name" value="MALTASE-GLUCOAMYLASE"/>
    <property type="match status" value="1"/>
</dbReference>
<evidence type="ECO:0000256" key="1">
    <source>
        <dbReference type="ARBA" id="ARBA00007806"/>
    </source>
</evidence>
<dbReference type="SUPFAM" id="SSF74650">
    <property type="entry name" value="Galactose mutarotase-like"/>
    <property type="match status" value="1"/>
</dbReference>
<keyword evidence="7" id="KW-1185">Reference proteome</keyword>
<name>A0A9P4ISD7_9PEZI</name>
<reference evidence="6" key="1">
    <citation type="journal article" date="2020" name="Stud. Mycol.">
        <title>101 Dothideomycetes genomes: a test case for predicting lifestyles and emergence of pathogens.</title>
        <authorList>
            <person name="Haridas S."/>
            <person name="Albert R."/>
            <person name="Binder M."/>
            <person name="Bloem J."/>
            <person name="Labutti K."/>
            <person name="Salamov A."/>
            <person name="Andreopoulos B."/>
            <person name="Baker S."/>
            <person name="Barry K."/>
            <person name="Bills G."/>
            <person name="Bluhm B."/>
            <person name="Cannon C."/>
            <person name="Castanera R."/>
            <person name="Culley D."/>
            <person name="Daum C."/>
            <person name="Ezra D."/>
            <person name="Gonzalez J."/>
            <person name="Henrissat B."/>
            <person name="Kuo A."/>
            <person name="Liang C."/>
            <person name="Lipzen A."/>
            <person name="Lutzoni F."/>
            <person name="Magnuson J."/>
            <person name="Mondo S."/>
            <person name="Nolan M."/>
            <person name="Ohm R."/>
            <person name="Pangilinan J."/>
            <person name="Park H.-J."/>
            <person name="Ramirez L."/>
            <person name="Alfaro M."/>
            <person name="Sun H."/>
            <person name="Tritt A."/>
            <person name="Yoshinaga Y."/>
            <person name="Zwiers L.-H."/>
            <person name="Turgeon B."/>
            <person name="Goodwin S."/>
            <person name="Spatafora J."/>
            <person name="Crous P."/>
            <person name="Grigoriev I."/>
        </authorList>
    </citation>
    <scope>NUCLEOTIDE SEQUENCE</scope>
    <source>
        <strain evidence="6">CBS 133067</strain>
    </source>
</reference>
<feature type="compositionally biased region" description="Low complexity" evidence="2">
    <location>
        <begin position="1575"/>
        <end position="1599"/>
    </location>
</feature>
<feature type="compositionally biased region" description="Polar residues" evidence="2">
    <location>
        <begin position="918"/>
        <end position="936"/>
    </location>
</feature>
<dbReference type="Gene3D" id="2.60.40.1760">
    <property type="entry name" value="glycosyl hydrolase (family 31)"/>
    <property type="match status" value="1"/>
</dbReference>
<evidence type="ECO:0000313" key="6">
    <source>
        <dbReference type="EMBL" id="KAF2104520.1"/>
    </source>
</evidence>
<feature type="domain" description="Glycosyl hydrolase family 31 C-terminal" evidence="5">
    <location>
        <begin position="513"/>
        <end position="600"/>
    </location>
</feature>
<dbReference type="Gene3D" id="2.60.40.1180">
    <property type="entry name" value="Golgi alpha-mannosidase II"/>
    <property type="match status" value="1"/>
</dbReference>
<feature type="domain" description="Spt20-like SEP" evidence="4">
    <location>
        <begin position="845"/>
        <end position="1118"/>
    </location>
</feature>
<comment type="caution">
    <text evidence="6">The sequence shown here is derived from an EMBL/GenBank/DDBJ whole genome shotgun (WGS) entry which is preliminary data.</text>
</comment>
<dbReference type="SUPFAM" id="SSF51011">
    <property type="entry name" value="Glycosyl hydrolase domain"/>
    <property type="match status" value="1"/>
</dbReference>
<dbReference type="Pfam" id="PF12090">
    <property type="entry name" value="Spt20_SEP"/>
    <property type="match status" value="1"/>
</dbReference>
<feature type="compositionally biased region" description="Low complexity" evidence="2">
    <location>
        <begin position="1257"/>
        <end position="1309"/>
    </location>
</feature>
<organism evidence="6 7">
    <name type="scientific">Rhizodiscina lignyota</name>
    <dbReference type="NCBI Taxonomy" id="1504668"/>
    <lineage>
        <taxon>Eukaryota</taxon>
        <taxon>Fungi</taxon>
        <taxon>Dikarya</taxon>
        <taxon>Ascomycota</taxon>
        <taxon>Pezizomycotina</taxon>
        <taxon>Dothideomycetes</taxon>
        <taxon>Pleosporomycetidae</taxon>
        <taxon>Aulographales</taxon>
        <taxon>Rhizodiscinaceae</taxon>
        <taxon>Rhizodiscina</taxon>
    </lineage>
</organism>
<feature type="region of interest" description="Disordered" evidence="2">
    <location>
        <begin position="1575"/>
        <end position="1613"/>
    </location>
</feature>
<evidence type="ECO:0008006" key="8">
    <source>
        <dbReference type="Google" id="ProtNLM"/>
    </source>
</evidence>
<dbReference type="CDD" id="cd14752">
    <property type="entry name" value="GH31_N"/>
    <property type="match status" value="1"/>
</dbReference>
<dbReference type="Proteomes" id="UP000799772">
    <property type="component" value="Unassembled WGS sequence"/>
</dbReference>
<feature type="compositionally biased region" description="Polar residues" evidence="2">
    <location>
        <begin position="1310"/>
        <end position="1344"/>
    </location>
</feature>
<evidence type="ECO:0000313" key="7">
    <source>
        <dbReference type="Proteomes" id="UP000799772"/>
    </source>
</evidence>
<feature type="compositionally biased region" description="Low complexity" evidence="2">
    <location>
        <begin position="1387"/>
        <end position="1397"/>
    </location>
</feature>
<dbReference type="SUPFAM" id="SSF51445">
    <property type="entry name" value="(Trans)glycosidases"/>
    <property type="match status" value="1"/>
</dbReference>
<feature type="region of interest" description="Disordered" evidence="2">
    <location>
        <begin position="783"/>
        <end position="830"/>
    </location>
</feature>
<feature type="region of interest" description="Disordered" evidence="2">
    <location>
        <begin position="1257"/>
        <end position="1437"/>
    </location>
</feature>
<sequence length="1778" mass="197967">MSPAFSVFAASSLPGQSLFVVSGKYMSMAPARRVLVGKTNTTVKPVSGNDAKITTKLISPLGGSPTTIRVDVESKFNFVGARFNVGADDTFYGVWEYPWSDSVDDDGIMFNLMGVGNADGVNWDNARAPFFFSTAGYGVYADTLDMGSYNFKSPGQAEFIFNTSSLTYYIIFPKEEGDYKSIIEQYVAGLSETVTMPPDSGYGPTFWSDDFEQDFHDGVKNAQENYFDVVNHLYDYQIHASAMFADRPYGTGNMSWGNFDFDPVFYPTPKEFIANLSKSGYDFQVWAANRAFLDTELYNVSVKNGWLFPGISAEQFLGPALNLSIPAAYDYFKERLRYFPSVGVKGFKIDRGEEGEMPFYEQNIQQSLFEQLCFDVMAEKWGPHGFYTFARNVVDRSRSKTNVWNGDSHSNYSGLAYSVTSGLRAGLLGYSTWGSDTGGYVRGPNDPSQELWARWMWFSAFSSVYELPLGTNHTPYYPPYTSSLVNVMKDTANLHHDLIPYIRSFTYESTQTGLPVMRALFLETPKDKKAWGIKDEYFFGTELLVAPIITPGGSRSVYFPSGTKYLEYFGKKNVYSGGTTTKVSLGVDSVPAYVKAGAIVSRGDIVKGNNLWTKNWEPQLTIEIYPSWDVPTNSFAYWNGEQPVEITVSTDSKSKTVEIWLSGSLAVDASYAVYTRNGCKEGKLIGYGGYTCASRKVVEVRVTLILIRLDVAYVIEPRRPQVLAFNHRAPKASLFFRHRHFQHHCTQSSKRNAPERRAPRSSTVDGLDTPSLLAHRTYLRATPPLASPTNMVPPQTLRQRREAQRPSIARTTTRAGTTEAMEPNNRSLPEPLVRDQDYILRKFSGCPPSLIVHLHPNFFRFDQQDGSFSYKSPLREFLEHVKAKTVPHNMLEELFSGNVTFYDDCLIVQIHDHKTGVTAPSSTASTMSGNNKSSPFSVHNWNEYVTPSPYVPFPDRTETKAQSQSTKATPEKPEPSSNGKEANKENMPAPDQPASGQKKPQKPRIFTTVLFPTDRTRLEEQSILMRTPYTDSRANKRQGSIPNGSRDGATPTMPHPPTPLASVPSTPLLPKGPPAKRQKMILDESNVHEFEAEVLRQTQPVLYLNPAKDFQESLDILAALKGPIQIPTPPAPRGRKRTTAELAADEALAANEERFMLTCDDRVVPILANAAGGTGNAASEGQGPTKTFEATFSRFKTLENIKMRHEEQERQKKEDEARQNLLKVQQRESEAARRKVELEQQQQQEVQQKQRLAQEGRQQALAAQQNQNQEQMRLMHQAQAHAKAQQAQVQMAAQQNQHQHPQHPQISQASSGPQMSPVIRQQTPMTQNSSPVINGNPMMSQPMTSVPMAATASNHGGSQGAGSPTRPASAVSHHPGGAQVGMARQISQQPSQPAQSAHGTPQMNRSTPSMNQAVPATAQRMTPQPRMNQQGSPATGVAQTPVMMSTPQMQQAVMAQGMAQGMSQQQQMMMMQQMRQRQQQMQAQQAAMHGSPQPVNNDHMAQIMALQNQQRNVQAQQAAMMGMPPGQQMGNTNAEYQARLRQQQMAQIQRMSQQQNMQNGHAMSNSPGANQMVPQMSQQGQQMGQQMSHMGQNNMQQRPGSPPNPQQQQHNQTDVIRERIAAEWKQRMTAEVNKARQQGATDHQCQQIANRYQANFGKYYQERLTQIMNQRRMQAARQMGGANMGQGMNGMQNMMGNGMQQNGMAGQGQGTPNGVDPNYVAQLQQQQRLMAARQAAQAQQQAAQMQQMQGMQMGFNGMGNMNGMQMNMNNMGMGGRMQ</sequence>
<feature type="region of interest" description="Disordered" evidence="2">
    <location>
        <begin position="917"/>
        <end position="936"/>
    </location>
</feature>
<dbReference type="Pfam" id="PF21365">
    <property type="entry name" value="Glyco_hydro_31_3rd"/>
    <property type="match status" value="1"/>
</dbReference>
<feature type="compositionally biased region" description="Low complexity" evidence="2">
    <location>
        <begin position="809"/>
        <end position="818"/>
    </location>
</feature>
<feature type="region of interest" description="Disordered" evidence="2">
    <location>
        <begin position="949"/>
        <end position="1067"/>
    </location>
</feature>
<accession>A0A9P4ISD7</accession>
<dbReference type="InterPro" id="IPR048395">
    <property type="entry name" value="Glyco_hydro_31_C"/>
</dbReference>
<evidence type="ECO:0000259" key="5">
    <source>
        <dbReference type="Pfam" id="PF21365"/>
    </source>
</evidence>
<comment type="similarity">
    <text evidence="1">Belongs to the glycosyl hydrolase 31 family.</text>
</comment>
<dbReference type="InterPro" id="IPR000322">
    <property type="entry name" value="Glyco_hydro_31_TIM"/>
</dbReference>
<protein>
    <recommendedName>
        <fullName evidence="8">Glycoside hydrolase family 31 N-terminal domain-containing protein</fullName>
    </recommendedName>
</protein>
<feature type="compositionally biased region" description="Polar residues" evidence="2">
    <location>
        <begin position="1029"/>
        <end position="1043"/>
    </location>
</feature>
<evidence type="ECO:0000259" key="4">
    <source>
        <dbReference type="Pfam" id="PF12090"/>
    </source>
</evidence>
<evidence type="ECO:0000256" key="2">
    <source>
        <dbReference type="SAM" id="MobiDB-lite"/>
    </source>
</evidence>
<dbReference type="InterPro" id="IPR013780">
    <property type="entry name" value="Glyco_hydro_b"/>
</dbReference>
<dbReference type="InterPro" id="IPR051816">
    <property type="entry name" value="Glycosyl_Hydrolase_31"/>
</dbReference>
<feature type="compositionally biased region" description="Polar residues" evidence="2">
    <location>
        <begin position="1398"/>
        <end position="1433"/>
    </location>
</feature>
<feature type="compositionally biased region" description="Polar residues" evidence="2">
    <location>
        <begin position="787"/>
        <end position="797"/>
    </location>
</feature>
<dbReference type="EMBL" id="ML978121">
    <property type="protein sequence ID" value="KAF2104520.1"/>
    <property type="molecule type" value="Genomic_DNA"/>
</dbReference>
<dbReference type="InterPro" id="IPR046468">
    <property type="entry name" value="Spt20-like_SEP"/>
</dbReference>
<dbReference type="GO" id="GO:0004553">
    <property type="term" value="F:hydrolase activity, hydrolyzing O-glycosyl compounds"/>
    <property type="evidence" value="ECO:0007669"/>
    <property type="project" value="InterPro"/>
</dbReference>
<proteinExistence type="inferred from homology"/>
<feature type="region of interest" description="Disordered" evidence="2">
    <location>
        <begin position="745"/>
        <end position="768"/>
    </location>
</feature>
<gene>
    <name evidence="6" type="ORF">NA57DRAFT_51341</name>
</gene>
<dbReference type="Pfam" id="PF01055">
    <property type="entry name" value="Glyco_hydro_31_2nd"/>
    <property type="match status" value="1"/>
</dbReference>
<evidence type="ECO:0000259" key="3">
    <source>
        <dbReference type="Pfam" id="PF01055"/>
    </source>
</evidence>
<dbReference type="InterPro" id="IPR017853">
    <property type="entry name" value="GH"/>
</dbReference>
<feature type="domain" description="Glycoside hydrolase family 31 TIM barrel" evidence="3">
    <location>
        <begin position="197"/>
        <end position="502"/>
    </location>
</feature>
<dbReference type="OrthoDB" id="10070917at2759"/>
<dbReference type="PANTHER" id="PTHR43863">
    <property type="entry name" value="HYDROLASE, PUTATIVE (AFU_ORTHOLOGUE AFUA_1G03140)-RELATED"/>
    <property type="match status" value="1"/>
</dbReference>
<dbReference type="GO" id="GO:0005975">
    <property type="term" value="P:carbohydrate metabolic process"/>
    <property type="evidence" value="ECO:0007669"/>
    <property type="project" value="InterPro"/>
</dbReference>
<dbReference type="InterPro" id="IPR011013">
    <property type="entry name" value="Gal_mutarotase_sf_dom"/>
</dbReference>
<dbReference type="GO" id="GO:0030246">
    <property type="term" value="F:carbohydrate binding"/>
    <property type="evidence" value="ECO:0007669"/>
    <property type="project" value="InterPro"/>
</dbReference>